<accession>A0ABX3CN32</accession>
<reference evidence="1 2" key="1">
    <citation type="submission" date="2016-07" db="EMBL/GenBank/DDBJ databases">
        <title>Bacillus oceanisediminis whole genome.</title>
        <authorList>
            <person name="Pal Y."/>
            <person name="Verma A."/>
            <person name="Mual P."/>
            <person name="Srinivasan K."/>
        </authorList>
    </citation>
    <scope>NUCLEOTIDE SEQUENCE [LARGE SCALE GENOMIC DNA]</scope>
    <source>
        <strain evidence="1 2">Bhandara28</strain>
    </source>
</reference>
<gene>
    <name evidence="1" type="ORF">BBV17_25715</name>
</gene>
<sequence length="102" mass="12092">MISYNKRSYGTTYRKVKGLLASITKGEIIIESSSWPDVAKGKREVQAFLDKDKQFEKSFKIKHITENLDTFISFLKEIERKTDVSIHRLFNVWRTVNIYIFR</sequence>
<dbReference type="Proteomes" id="UP000180194">
    <property type="component" value="Unassembled WGS sequence"/>
</dbReference>
<dbReference type="RefSeq" id="WP_050807839.1">
    <property type="nucleotide sequence ID" value="NZ_MBRJ01000041.1"/>
</dbReference>
<evidence type="ECO:0000313" key="1">
    <source>
        <dbReference type="EMBL" id="OHX44623.1"/>
    </source>
</evidence>
<name>A0ABX3CN32_9BACI</name>
<evidence type="ECO:0000313" key="2">
    <source>
        <dbReference type="Proteomes" id="UP000180194"/>
    </source>
</evidence>
<keyword evidence="2" id="KW-1185">Reference proteome</keyword>
<protein>
    <submittedName>
        <fullName evidence="1">Uncharacterized protein</fullName>
    </submittedName>
</protein>
<comment type="caution">
    <text evidence="1">The sequence shown here is derived from an EMBL/GenBank/DDBJ whole genome shotgun (WGS) entry which is preliminary data.</text>
</comment>
<organism evidence="1 2">
    <name type="scientific">Cytobacillus oceanisediminis</name>
    <dbReference type="NCBI Taxonomy" id="665099"/>
    <lineage>
        <taxon>Bacteria</taxon>
        <taxon>Bacillati</taxon>
        <taxon>Bacillota</taxon>
        <taxon>Bacilli</taxon>
        <taxon>Bacillales</taxon>
        <taxon>Bacillaceae</taxon>
        <taxon>Cytobacillus</taxon>
    </lineage>
</organism>
<proteinExistence type="predicted"/>
<dbReference type="EMBL" id="MBRJ01000041">
    <property type="protein sequence ID" value="OHX44623.1"/>
    <property type="molecule type" value="Genomic_DNA"/>
</dbReference>